<dbReference type="Pfam" id="PF03732">
    <property type="entry name" value="Retrotrans_gag"/>
    <property type="match status" value="1"/>
</dbReference>
<feature type="compositionally biased region" description="Low complexity" evidence="2">
    <location>
        <begin position="168"/>
        <end position="184"/>
    </location>
</feature>
<feature type="domain" description="Reverse transcriptase" evidence="3">
    <location>
        <begin position="644"/>
        <end position="823"/>
    </location>
</feature>
<evidence type="ECO:0000259" key="3">
    <source>
        <dbReference type="PROSITE" id="PS50878"/>
    </source>
</evidence>
<dbReference type="GO" id="GO:0003676">
    <property type="term" value="F:nucleic acid binding"/>
    <property type="evidence" value="ECO:0007669"/>
    <property type="project" value="InterPro"/>
</dbReference>
<evidence type="ECO:0000256" key="2">
    <source>
        <dbReference type="SAM" id="MobiDB-lite"/>
    </source>
</evidence>
<accession>A0A8K0INT8</accession>
<feature type="compositionally biased region" description="Basic and acidic residues" evidence="2">
    <location>
        <begin position="185"/>
        <end position="194"/>
    </location>
</feature>
<evidence type="ECO:0000313" key="7">
    <source>
        <dbReference type="Proteomes" id="UP000797356"/>
    </source>
</evidence>
<dbReference type="CDD" id="cd01647">
    <property type="entry name" value="RT_LTR"/>
    <property type="match status" value="1"/>
</dbReference>
<dbReference type="Pfam" id="PF00665">
    <property type="entry name" value="rve"/>
    <property type="match status" value="1"/>
</dbReference>
<dbReference type="InterPro" id="IPR002156">
    <property type="entry name" value="RNaseH_domain"/>
</dbReference>
<feature type="compositionally biased region" description="Basic and acidic residues" evidence="2">
    <location>
        <begin position="155"/>
        <end position="167"/>
    </location>
</feature>
<evidence type="ECO:0000256" key="1">
    <source>
        <dbReference type="SAM" id="Coils"/>
    </source>
</evidence>
<feature type="domain" description="RNase H type-1" evidence="4">
    <location>
        <begin position="1074"/>
        <end position="1203"/>
    </location>
</feature>
<dbReference type="Gene3D" id="3.30.420.10">
    <property type="entry name" value="Ribonuclease H-like superfamily/Ribonuclease H"/>
    <property type="match status" value="2"/>
</dbReference>
<dbReference type="Gene3D" id="3.30.70.270">
    <property type="match status" value="2"/>
</dbReference>
<sequence>MLLHGAPDAILCRAFPSTLKGAARNWYSALKPGTILSFDQMSQQFAAHFVSSKRPRRGSDSLLAIRQKEGEPIRAYVTRFNAAALEVRNLDQSVAMAALKGGLQKNDLLFSLEKKYPRDFADMLARAESYARAEEAFEAKDNEARDKRRVGRAGRPAEERKRTEAWPRSRTPPGRGRARTPPQARGREATDGRAHRIPPRRRSPLRRRSSPRRRGSPPRRGSSPRQGSPLRRRFHSYAPLNASKAQVLLEIKGRLPEPERMRSHPRKRNPNKFCLYHRDHGHDTEECIQLQDEIEELVRRGRLGRFLQRQPKEREDRPRRLPPDEEDRQEDRPPLGVINTVSGGPQRGKTDESEGPAKRQRTSEPVTFTEADAQGIRFPHNDAVVISLNVADYDVRRVLVDNGSSADILFYDAFLKMSLPDTRLGPVNSPLVGFAGHAVPVEGMVTLAVTAGQSPKLAKARIDFLVVKTPSAYNAILGRPGLNALRAVVSTYYLKMKFPTSHGVGEVRGDQALAKYCYSVALRGGDRPDPCLVDGLDVRDDLTEERGEPAEDLVPVSLHDGDPGHEVRIGSNLAAEVRRQLVAFLRRNADVFAWAPADVPGIDADVIEHRLAIDPRHRPIREKLRHQAPERQKAVAEEVDKLLEAGLIREVNYPTWVSNVVLVKKANNKWRMCVDFKKLNKACPKDSYPLPRIDQLVDATSGHELLTFMDAFSGYNQIRMAPEDEEKTTFITDRGLYCYRVMPFGLKNAGATYQRLVNKVFKGQIGRNMEVYVDDMLVKSRASTDHLADLEETFGALRRHKMKLNPTKCAFGVTSGKFLGFMVSRRGIEANPEKIRAIQEMTAPKTIKEVQRLAGKVASLNRFVSRSAERCLPFFQVLRRPKDFCWTAECKQAFEELKNYLGAPPLLAKPEPGEGLLLYLAVSPMALAAVLVREDAKAQQPVYYVSRALRDAETRYSKLEKLIYCLLIAARRLRPYFQEHTITVLTDQPIRAVLHRADASGRIAKWAIELTEFDINYRPRPSIKAQILADFVLECTAPVEAELESSETIIGGRPGPNEAELWRSSFPEERADLLEGAWVLHVDGSSNSSGAGAGLVLVSPEGIVTEYALRFEFPTTNNGAEYEALIAGLQIARELKVGRLQVYSDSQLVVGQVGGSYEAREESMVMYLGKVKNLIPAFDSFDIRHIPRTGNTRADLLSKLATSAPAELPKEVFLETLKCPTTEEPQAVLRTDFEPSWIDPLIAYLEEGVLPHDRREARKLRSQASRYVLYEGRLYKRSYSLPLLRCLRPSEACIALQDVHEGLCGSHAGARSLSQRLLRQGYYWPTLLRDSTEYVKRCDRCQKNASVQRQPASELTPLTAPWPFAQWGMDILGPFPTASGQRKFLLVAIDYFTKWVEAEPLAKITEAKVQDFVWKTLICRFGLPRALITDNGRQFAGARFAEFCEGLNVSHHFTSVAHPQANGEAEVTNRTLLQGLKTRLDRAKGAWVDELYHVLWAYRTTQRVPTGETPFALAFGTEAVIPIELKLPSARIVGFNEQLNSQDLRTNLDLLEERREAARIRMAAYQRKVARYYNSRVKSKAFRVGDLVLRRAAVSQPQNQGKLVPNWEGPYEVVEVIRPGTYRLKELGGLALPRPWNSENLRMYYQ</sequence>
<keyword evidence="7" id="KW-1185">Reference proteome</keyword>
<gene>
    <name evidence="6" type="ORF">COCNU_11G005880</name>
</gene>
<dbReference type="Pfam" id="PF13456">
    <property type="entry name" value="RVT_3"/>
    <property type="match status" value="1"/>
</dbReference>
<evidence type="ECO:0000259" key="4">
    <source>
        <dbReference type="PROSITE" id="PS50879"/>
    </source>
</evidence>
<dbReference type="PROSITE" id="PS50879">
    <property type="entry name" value="RNASE_H_1"/>
    <property type="match status" value="1"/>
</dbReference>
<feature type="compositionally biased region" description="Basic and acidic residues" evidence="2">
    <location>
        <begin position="348"/>
        <end position="357"/>
    </location>
</feature>
<dbReference type="OrthoDB" id="786261at2759"/>
<feature type="coiled-coil region" evidence="1">
    <location>
        <begin position="1541"/>
        <end position="1568"/>
    </location>
</feature>
<feature type="compositionally biased region" description="Basic and acidic residues" evidence="2">
    <location>
        <begin position="136"/>
        <end position="146"/>
    </location>
</feature>
<dbReference type="Proteomes" id="UP000797356">
    <property type="component" value="Chromosome 11"/>
</dbReference>
<dbReference type="InterPro" id="IPR001584">
    <property type="entry name" value="Integrase_cat-core"/>
</dbReference>
<feature type="compositionally biased region" description="Basic and acidic residues" evidence="2">
    <location>
        <begin position="310"/>
        <end position="333"/>
    </location>
</feature>
<proteinExistence type="predicted"/>
<dbReference type="InterPro" id="IPR012337">
    <property type="entry name" value="RNaseH-like_sf"/>
</dbReference>
<dbReference type="SUPFAM" id="SSF53098">
    <property type="entry name" value="Ribonuclease H-like"/>
    <property type="match status" value="2"/>
</dbReference>
<dbReference type="InterPro" id="IPR036397">
    <property type="entry name" value="RNaseH_sf"/>
</dbReference>
<dbReference type="GO" id="GO:0004523">
    <property type="term" value="F:RNA-DNA hybrid ribonuclease activity"/>
    <property type="evidence" value="ECO:0007669"/>
    <property type="project" value="InterPro"/>
</dbReference>
<dbReference type="InterPro" id="IPR005162">
    <property type="entry name" value="Retrotrans_gag_dom"/>
</dbReference>
<dbReference type="GO" id="GO:0015074">
    <property type="term" value="P:DNA integration"/>
    <property type="evidence" value="ECO:0007669"/>
    <property type="project" value="InterPro"/>
</dbReference>
<dbReference type="CDD" id="cd00303">
    <property type="entry name" value="retropepsin_like"/>
    <property type="match status" value="1"/>
</dbReference>
<evidence type="ECO:0000259" key="5">
    <source>
        <dbReference type="PROSITE" id="PS50994"/>
    </source>
</evidence>
<dbReference type="Pfam" id="PF17921">
    <property type="entry name" value="Integrase_H2C2"/>
    <property type="match status" value="1"/>
</dbReference>
<feature type="compositionally biased region" description="Low complexity" evidence="2">
    <location>
        <begin position="218"/>
        <end position="229"/>
    </location>
</feature>
<dbReference type="InterPro" id="IPR041588">
    <property type="entry name" value="Integrase_H2C2"/>
</dbReference>
<reference evidence="6" key="2">
    <citation type="submission" date="2019-07" db="EMBL/GenBank/DDBJ databases">
        <authorList>
            <person name="Yang Y."/>
            <person name="Bocs S."/>
            <person name="Baudouin L."/>
        </authorList>
    </citation>
    <scope>NUCLEOTIDE SEQUENCE</scope>
    <source>
        <tissue evidence="6">Spear leaf of Hainan Tall coconut</tissue>
    </source>
</reference>
<evidence type="ECO:0000313" key="6">
    <source>
        <dbReference type="EMBL" id="KAG1363761.1"/>
    </source>
</evidence>
<dbReference type="PROSITE" id="PS50878">
    <property type="entry name" value="RT_POL"/>
    <property type="match status" value="1"/>
</dbReference>
<comment type="caution">
    <text evidence="6">The sequence shown here is derived from an EMBL/GenBank/DDBJ whole genome shotgun (WGS) entry which is preliminary data.</text>
</comment>
<dbReference type="PROSITE" id="PS50994">
    <property type="entry name" value="INTEGRASE"/>
    <property type="match status" value="1"/>
</dbReference>
<dbReference type="Gene3D" id="1.10.340.70">
    <property type="match status" value="1"/>
</dbReference>
<reference evidence="6" key="1">
    <citation type="journal article" date="2017" name="Gigascience">
        <title>The genome draft of coconut (Cocos nucifera).</title>
        <authorList>
            <person name="Xiao Y."/>
            <person name="Xu P."/>
            <person name="Fan H."/>
            <person name="Baudouin L."/>
            <person name="Xia W."/>
            <person name="Bocs S."/>
            <person name="Xu J."/>
            <person name="Li Q."/>
            <person name="Guo A."/>
            <person name="Zhou L."/>
            <person name="Li J."/>
            <person name="Wu Y."/>
            <person name="Ma Z."/>
            <person name="Armero A."/>
            <person name="Issali A.E."/>
            <person name="Liu N."/>
            <person name="Peng M."/>
            <person name="Yang Y."/>
        </authorList>
    </citation>
    <scope>NUCLEOTIDE SEQUENCE</scope>
    <source>
        <tissue evidence="6">Spear leaf of Hainan Tall coconut</tissue>
    </source>
</reference>
<dbReference type="InterPro" id="IPR000477">
    <property type="entry name" value="RT_dom"/>
</dbReference>
<dbReference type="InterPro" id="IPR043128">
    <property type="entry name" value="Rev_trsase/Diguanyl_cyclase"/>
</dbReference>
<dbReference type="InterPro" id="IPR041577">
    <property type="entry name" value="RT_RNaseH_2"/>
</dbReference>
<dbReference type="CDD" id="cd09279">
    <property type="entry name" value="RNase_HI_like"/>
    <property type="match status" value="1"/>
</dbReference>
<dbReference type="Gene3D" id="3.10.10.10">
    <property type="entry name" value="HIV Type 1 Reverse Transcriptase, subunit A, domain 1"/>
    <property type="match status" value="1"/>
</dbReference>
<dbReference type="SUPFAM" id="SSF56672">
    <property type="entry name" value="DNA/RNA polymerases"/>
    <property type="match status" value="1"/>
</dbReference>
<feature type="region of interest" description="Disordered" evidence="2">
    <location>
        <begin position="136"/>
        <end position="231"/>
    </location>
</feature>
<dbReference type="Pfam" id="PF17919">
    <property type="entry name" value="RT_RNaseH_2"/>
    <property type="match status" value="1"/>
</dbReference>
<dbReference type="PANTHER" id="PTHR48475">
    <property type="entry name" value="RIBONUCLEASE H"/>
    <property type="match status" value="1"/>
</dbReference>
<keyword evidence="1" id="KW-0175">Coiled coil</keyword>
<dbReference type="InterPro" id="IPR043502">
    <property type="entry name" value="DNA/RNA_pol_sf"/>
</dbReference>
<organism evidence="6 7">
    <name type="scientific">Cocos nucifera</name>
    <name type="common">Coconut palm</name>
    <dbReference type="NCBI Taxonomy" id="13894"/>
    <lineage>
        <taxon>Eukaryota</taxon>
        <taxon>Viridiplantae</taxon>
        <taxon>Streptophyta</taxon>
        <taxon>Embryophyta</taxon>
        <taxon>Tracheophyta</taxon>
        <taxon>Spermatophyta</taxon>
        <taxon>Magnoliopsida</taxon>
        <taxon>Liliopsida</taxon>
        <taxon>Arecaceae</taxon>
        <taxon>Arecoideae</taxon>
        <taxon>Cocoseae</taxon>
        <taxon>Attaleinae</taxon>
        <taxon>Cocos</taxon>
    </lineage>
</organism>
<name>A0A8K0INT8_COCNU</name>
<dbReference type="PANTHER" id="PTHR48475:SF2">
    <property type="entry name" value="RIBONUCLEASE H"/>
    <property type="match status" value="1"/>
</dbReference>
<feature type="region of interest" description="Disordered" evidence="2">
    <location>
        <begin position="308"/>
        <end position="373"/>
    </location>
</feature>
<protein>
    <submittedName>
        <fullName evidence="6">Uncharacterized protein</fullName>
    </submittedName>
</protein>
<feature type="compositionally biased region" description="Basic residues" evidence="2">
    <location>
        <begin position="195"/>
        <end position="217"/>
    </location>
</feature>
<dbReference type="Pfam" id="PF00078">
    <property type="entry name" value="RVT_1"/>
    <property type="match status" value="1"/>
</dbReference>
<feature type="domain" description="Integrase catalytic" evidence="5">
    <location>
        <begin position="1357"/>
        <end position="1518"/>
    </location>
</feature>
<dbReference type="EMBL" id="CM017882">
    <property type="protein sequence ID" value="KAG1363761.1"/>
    <property type="molecule type" value="Genomic_DNA"/>
</dbReference>